<evidence type="ECO:0000313" key="1">
    <source>
        <dbReference type="EMBL" id="CAK9073490.1"/>
    </source>
</evidence>
<accession>A0ABP0PFK5</accession>
<protein>
    <submittedName>
        <fullName evidence="1">Uncharacterized protein</fullName>
    </submittedName>
</protein>
<gene>
    <name evidence="1" type="ORF">CCMP2556_LOCUS36196</name>
</gene>
<dbReference type="Proteomes" id="UP001642484">
    <property type="component" value="Unassembled WGS sequence"/>
</dbReference>
<sequence length="318" mass="34835">MPAVKRTSLAAQLKERGNSAAVARLELGPRSSLVAIARRWGHAFWVFEGLDVNVPLWQVQIGGGQARAFGYKIMAAARDALQSHPDEAIRSLADLQSKANVRLQIGGPPQTGPADPDGVGLVEWRVALYVAGRSPQAALDFIQLVLDHKVEKGLLTARPRMCIQMLSDLPDDIEIAAPWCTLAASEEPGASCAPFAALPPKGRRHIIAQLDLDNEDDDEDTDNQKYLLSFFGGIYSFRERFDDRAIEGTTLPTMSGGQSEYIRYINITNDEASRERILEVLEGVLKGLPVYFVNLAGEDDELAVWLQEQAAVFPAGQR</sequence>
<evidence type="ECO:0000313" key="2">
    <source>
        <dbReference type="Proteomes" id="UP001642484"/>
    </source>
</evidence>
<name>A0ABP0PFK5_9DINO</name>
<dbReference type="EMBL" id="CAXAMN010022894">
    <property type="protein sequence ID" value="CAK9073490.1"/>
    <property type="molecule type" value="Genomic_DNA"/>
</dbReference>
<organism evidence="1 2">
    <name type="scientific">Durusdinium trenchii</name>
    <dbReference type="NCBI Taxonomy" id="1381693"/>
    <lineage>
        <taxon>Eukaryota</taxon>
        <taxon>Sar</taxon>
        <taxon>Alveolata</taxon>
        <taxon>Dinophyceae</taxon>
        <taxon>Suessiales</taxon>
        <taxon>Symbiodiniaceae</taxon>
        <taxon>Durusdinium</taxon>
    </lineage>
</organism>
<proteinExistence type="predicted"/>
<reference evidence="1 2" key="1">
    <citation type="submission" date="2024-02" db="EMBL/GenBank/DDBJ databases">
        <authorList>
            <person name="Chen Y."/>
            <person name="Shah S."/>
            <person name="Dougan E. K."/>
            <person name="Thang M."/>
            <person name="Chan C."/>
        </authorList>
    </citation>
    <scope>NUCLEOTIDE SEQUENCE [LARGE SCALE GENOMIC DNA]</scope>
</reference>
<comment type="caution">
    <text evidence="1">The sequence shown here is derived from an EMBL/GenBank/DDBJ whole genome shotgun (WGS) entry which is preliminary data.</text>
</comment>
<keyword evidence="2" id="KW-1185">Reference proteome</keyword>